<sequence>MYSLVRLQLFLASFFVKNIEILCLKIQKWFITYLGVLAVLSCVIIPKEVNCASQSKDGTIEFGLINMNLRKNIADDILTTAEYWVYRSNEMDQFRFCSGRHFFAENRIYPEFFVCPHAFSFFNHEPLHIFKVDYINDWKIKFRVLNDHIYENSNTPFLFHGSFDVPYPLFSIFAGYMSCDPVVLSENLSYEVFYKLIKILDLLRPISSESLNKFYSSLYRNGLMNSIVFADIVNDAHNYRTRYFNQTRPQEAFMYFFGVLNPSLDACFIPNISVVSIFRKRNQCIDQCFRYTEEIQNLVLKISADSLELLMATPSFNMAIFNWLLSITKISGLYFDNTECSFNPIKCPNVCGFIKINVPKKSPNSLKAISSTFLLNLSDVNKRRIAHLRFINVDFCFDKIQNIFKENNVSYFEVAYCSVDECHKITEFLLKMTEQNIFKLRGVEMKPDDVDRILRSKVRILVLDTCTICKDTEWTPNKSPDFEYEIIHYLQTLNVSSSKLPSDLMQLLLHSFNLENLNISCFEFLPANSSSSMIGLKRKWNCLQIDKYIPSDYLKNLLKEYSVYSLSLCESFIFNDIISFFNTGYFNNSVKTLDLSDNSLTVDFLAIIDNFKNLKRLNLSASLPLSIYSPSNYRFFATLRDLDVSRNNITSTNFEFLACFTSLRSLNISESKIEKGLFTKMLTVELIASLVSLDLSGVHLEFSDFKRFLPCKKLKCLYFKVANDRSLSYYCDILVLTAIKKSLNVLNVEIDRNISIDDLVSLNGLSNLSEVKIICNAFLLVGEENLIKFDFFNPEFRLELCLRHYNLDMYTIEILKEMFKNYSFSIISE</sequence>
<evidence type="ECO:0008006" key="4">
    <source>
        <dbReference type="Google" id="ProtNLM"/>
    </source>
</evidence>
<evidence type="ECO:0000313" key="1">
    <source>
        <dbReference type="EMBL" id="TBU09671.1"/>
    </source>
</evidence>
<reference evidence="1 3" key="1">
    <citation type="submission" date="2017-12" db="EMBL/GenBank/DDBJ databases">
        <authorList>
            <person name="Pombert J.-F."/>
            <person name="Haag K.L."/>
            <person name="Ebert D."/>
        </authorList>
    </citation>
    <scope>NUCLEOTIDE SEQUENCE [LARGE SCALE GENOMIC DNA]</scope>
    <source>
        <strain evidence="1">BE-OM-2</strain>
    </source>
</reference>
<evidence type="ECO:0000313" key="3">
    <source>
        <dbReference type="Proteomes" id="UP000291404"/>
    </source>
</evidence>
<dbReference type="AlphaFoldDB" id="A0A4Q9LQ37"/>
<keyword evidence="3" id="KW-1185">Reference proteome</keyword>
<gene>
    <name evidence="2" type="ORF">CWI36_0007p0050</name>
    <name evidence="1" type="ORF">CWI36_0010p0050</name>
</gene>
<dbReference type="VEuPathDB" id="MicrosporidiaDB:CWI36_0007p0050"/>
<dbReference type="Gene3D" id="3.80.10.10">
    <property type="entry name" value="Ribonuclease Inhibitor"/>
    <property type="match status" value="2"/>
</dbReference>
<protein>
    <recommendedName>
        <fullName evidence="4">Leucine-rich repeat-containing protein</fullName>
    </recommendedName>
</protein>
<dbReference type="InterPro" id="IPR032675">
    <property type="entry name" value="LRR_dom_sf"/>
</dbReference>
<accession>A0A4Q9LQ37</accession>
<dbReference type="EMBL" id="PITI01000010">
    <property type="protein sequence ID" value="TBU09671.1"/>
    <property type="molecule type" value="Genomic_DNA"/>
</dbReference>
<dbReference type="VEuPathDB" id="MicrosporidiaDB:CWI39_1132p0010"/>
<organism evidence="1 3">
    <name type="scientific">Hamiltosporidium magnivora</name>
    <dbReference type="NCBI Taxonomy" id="148818"/>
    <lineage>
        <taxon>Eukaryota</taxon>
        <taxon>Fungi</taxon>
        <taxon>Fungi incertae sedis</taxon>
        <taxon>Microsporidia</taxon>
        <taxon>Dubosqiidae</taxon>
        <taxon>Hamiltosporidium</taxon>
    </lineage>
</organism>
<dbReference type="EMBL" id="PITI01000007">
    <property type="protein sequence ID" value="TBU09699.1"/>
    <property type="molecule type" value="Genomic_DNA"/>
</dbReference>
<evidence type="ECO:0000313" key="2">
    <source>
        <dbReference type="EMBL" id="TBU09699.1"/>
    </source>
</evidence>
<dbReference type="Proteomes" id="UP000291404">
    <property type="component" value="Unassembled WGS sequence"/>
</dbReference>
<proteinExistence type="predicted"/>
<name>A0A4Q9LQ37_9MICR</name>
<comment type="caution">
    <text evidence="1">The sequence shown here is derived from an EMBL/GenBank/DDBJ whole genome shotgun (WGS) entry which is preliminary data.</text>
</comment>
<dbReference type="VEuPathDB" id="MicrosporidiaDB:CWI36_0010p0050"/>
<dbReference type="SUPFAM" id="SSF52047">
    <property type="entry name" value="RNI-like"/>
    <property type="match status" value="1"/>
</dbReference>